<dbReference type="EMBL" id="CAEKDK010000004">
    <property type="protein sequence ID" value="CAB4277055.1"/>
    <property type="molecule type" value="Genomic_DNA"/>
</dbReference>
<evidence type="ECO:0000313" key="2">
    <source>
        <dbReference type="Proteomes" id="UP000507222"/>
    </source>
</evidence>
<reference evidence="1 2" key="1">
    <citation type="submission" date="2020-05" db="EMBL/GenBank/DDBJ databases">
        <authorList>
            <person name="Campoy J."/>
            <person name="Schneeberger K."/>
            <person name="Spophaly S."/>
        </authorList>
    </citation>
    <scope>NUCLEOTIDE SEQUENCE [LARGE SCALE GENOMIC DNA]</scope>
    <source>
        <strain evidence="1">PruArmRojPasFocal</strain>
    </source>
</reference>
<gene>
    <name evidence="1" type="ORF">CURHAP_LOCUS26457</name>
</gene>
<protein>
    <submittedName>
        <fullName evidence="1">Uncharacterized protein</fullName>
    </submittedName>
</protein>
<dbReference type="AlphaFoldDB" id="A0A6J5UPB1"/>
<accession>A0A6J5UPB1</accession>
<proteinExistence type="predicted"/>
<evidence type="ECO:0000313" key="1">
    <source>
        <dbReference type="EMBL" id="CAB4277055.1"/>
    </source>
</evidence>
<sequence>MEEFQCSFLNLVVLLVINGVTIYCEWYPSATVTICKTNEPKKGGKLQFPVANGDKGYVLKHHGHTM</sequence>
<organism evidence="1 2">
    <name type="scientific">Prunus armeniaca</name>
    <name type="common">Apricot</name>
    <name type="synonym">Armeniaca vulgaris</name>
    <dbReference type="NCBI Taxonomy" id="36596"/>
    <lineage>
        <taxon>Eukaryota</taxon>
        <taxon>Viridiplantae</taxon>
        <taxon>Streptophyta</taxon>
        <taxon>Embryophyta</taxon>
        <taxon>Tracheophyta</taxon>
        <taxon>Spermatophyta</taxon>
        <taxon>Magnoliopsida</taxon>
        <taxon>eudicotyledons</taxon>
        <taxon>Gunneridae</taxon>
        <taxon>Pentapetalae</taxon>
        <taxon>rosids</taxon>
        <taxon>fabids</taxon>
        <taxon>Rosales</taxon>
        <taxon>Rosaceae</taxon>
        <taxon>Amygdaloideae</taxon>
        <taxon>Amygdaleae</taxon>
        <taxon>Prunus</taxon>
    </lineage>
</organism>
<dbReference type="Proteomes" id="UP000507222">
    <property type="component" value="Unassembled WGS sequence"/>
</dbReference>
<name>A0A6J5UPB1_PRUAR</name>